<protein>
    <recommendedName>
        <fullName evidence="7">Multifunctional tryptophan biosynthesis protein</fullName>
        <ecNumber evidence="6">4.1.1.48</ecNumber>
        <ecNumber evidence="5">4.1.3.27</ecNumber>
    </recommendedName>
</protein>
<comment type="subunit">
    <text evidence="4">Tetramer of two components I and two components II.</text>
</comment>
<evidence type="ECO:0000256" key="12">
    <source>
        <dbReference type="ARBA" id="ARBA00023239"/>
    </source>
</evidence>
<keyword evidence="13" id="KW-0511">Multifunctional enzyme</keyword>
<evidence type="ECO:0000256" key="2">
    <source>
        <dbReference type="ARBA" id="ARBA00004696"/>
    </source>
</evidence>
<dbReference type="VEuPathDB" id="FungiDB:DIURU_004639"/>
<dbReference type="OMA" id="EPIEWAN"/>
<feature type="domain" description="Glutamine amidotransferase" evidence="15">
    <location>
        <begin position="9"/>
        <end position="195"/>
    </location>
</feature>
<evidence type="ECO:0000313" key="18">
    <source>
        <dbReference type="Proteomes" id="UP000449547"/>
    </source>
</evidence>
<dbReference type="InterPro" id="IPR013798">
    <property type="entry name" value="Indole-3-glycerol_P_synth_dom"/>
</dbReference>
<evidence type="ECO:0000259" key="15">
    <source>
        <dbReference type="Pfam" id="PF00117"/>
    </source>
</evidence>
<keyword evidence="8" id="KW-0028">Amino-acid biosynthesis</keyword>
<keyword evidence="9" id="KW-0822">Tryptophan biosynthesis</keyword>
<dbReference type="EC" id="4.1.3.27" evidence="5"/>
<evidence type="ECO:0000256" key="4">
    <source>
        <dbReference type="ARBA" id="ARBA00011743"/>
    </source>
</evidence>
<dbReference type="Pfam" id="PF00117">
    <property type="entry name" value="GATase"/>
    <property type="match status" value="1"/>
</dbReference>
<evidence type="ECO:0000256" key="1">
    <source>
        <dbReference type="ARBA" id="ARBA00001633"/>
    </source>
</evidence>
<sequence length="506" mass="55968">MTVAKRHVVMIDNYDSFTWNLYQFLCQSPRCGKVDVFRNDQITLEQLDALNPDILFISPGPGHPTTDSGISRDVIRHFMGKKPIFGVCMGLQCIFDVFGGEVSYAGEIVHGKTTTIKHDDKGMFHQVPQSVAVTRYHSLAGTHGSLPSCLEVTATTETNPEIIMGVRHKQYAIEGVQFHPESILTEAGQTMIDNILSVEGGEWGSATSKPSANILEMIYNQRKQDYAIIESLPGKSMSSLEQSLKFNGTAPPVIDFYQRLRKNLDINKTNILAEFKRASPSKGDINIDAHAVTQGVAYALNGCAAISVLTEPKWFKGSLEDLVLIRRAVEAPQGVTKDYQRPAILRKEFIFNKYQIAEARLAGADTVLLIVKMLKDNLLQELYEYSHSLGMVPLVEINNEDELQRALHLSVNNTKNEPLILGVNNRNLENFDVDLNTTSRLIEAAKASSNGRGGPVLVLALSGISKENEVAHYKREGVDGFLIGESLMRAEAEGRVGNFMNTLINC</sequence>
<dbReference type="InterPro" id="IPR001468">
    <property type="entry name" value="Indole-3-GlycerolPSynthase_CS"/>
</dbReference>
<reference evidence="17 18" key="1">
    <citation type="submission" date="2019-07" db="EMBL/GenBank/DDBJ databases">
        <title>Genome assembly of two rare yeast pathogens: Diutina rugosa and Trichomonascus ciferrii.</title>
        <authorList>
            <person name="Mixao V."/>
            <person name="Saus E."/>
            <person name="Hansen A."/>
            <person name="Lass-Flor C."/>
            <person name="Gabaldon T."/>
        </authorList>
    </citation>
    <scope>NUCLEOTIDE SEQUENCE [LARGE SCALE GENOMIC DNA]</scope>
    <source>
        <strain evidence="17 18">CBS 613</strain>
    </source>
</reference>
<dbReference type="InterPro" id="IPR011060">
    <property type="entry name" value="RibuloseP-bd_barrel"/>
</dbReference>
<keyword evidence="18" id="KW-1185">Reference proteome</keyword>
<evidence type="ECO:0000256" key="11">
    <source>
        <dbReference type="ARBA" id="ARBA00023141"/>
    </source>
</evidence>
<comment type="catalytic activity">
    <reaction evidence="14">
        <text>chorismate + L-glutamine = anthranilate + pyruvate + L-glutamate + H(+)</text>
        <dbReference type="Rhea" id="RHEA:21732"/>
        <dbReference type="ChEBI" id="CHEBI:15361"/>
        <dbReference type="ChEBI" id="CHEBI:15378"/>
        <dbReference type="ChEBI" id="CHEBI:16567"/>
        <dbReference type="ChEBI" id="CHEBI:29748"/>
        <dbReference type="ChEBI" id="CHEBI:29985"/>
        <dbReference type="ChEBI" id="CHEBI:58359"/>
        <dbReference type="EC" id="4.1.3.27"/>
    </reaction>
</comment>
<dbReference type="GeneID" id="54783290"/>
<evidence type="ECO:0000256" key="8">
    <source>
        <dbReference type="ARBA" id="ARBA00022605"/>
    </source>
</evidence>
<dbReference type="AlphaFoldDB" id="A0A642UIX7"/>
<gene>
    <name evidence="17" type="ORF">DIURU_004639</name>
</gene>
<keyword evidence="12" id="KW-0456">Lyase</keyword>
<dbReference type="InterPro" id="IPR050472">
    <property type="entry name" value="Anth_synth/Amidotransfase"/>
</dbReference>
<dbReference type="Proteomes" id="UP000449547">
    <property type="component" value="Unassembled WGS sequence"/>
</dbReference>
<dbReference type="EMBL" id="SWFT01000139">
    <property type="protein sequence ID" value="KAA8898619.1"/>
    <property type="molecule type" value="Genomic_DNA"/>
</dbReference>
<evidence type="ECO:0000313" key="17">
    <source>
        <dbReference type="EMBL" id="KAA8898619.1"/>
    </source>
</evidence>
<dbReference type="UniPathway" id="UPA00035">
    <property type="reaction ID" value="UER00040"/>
</dbReference>
<dbReference type="OrthoDB" id="524799at2759"/>
<keyword evidence="10" id="KW-0315">Glutamine amidotransferase</keyword>
<evidence type="ECO:0000256" key="6">
    <source>
        <dbReference type="ARBA" id="ARBA00012362"/>
    </source>
</evidence>
<accession>A0A642UIX7</accession>
<organism evidence="17 18">
    <name type="scientific">Diutina rugosa</name>
    <name type="common">Yeast</name>
    <name type="synonym">Candida rugosa</name>
    <dbReference type="NCBI Taxonomy" id="5481"/>
    <lineage>
        <taxon>Eukaryota</taxon>
        <taxon>Fungi</taxon>
        <taxon>Dikarya</taxon>
        <taxon>Ascomycota</taxon>
        <taxon>Saccharomycotina</taxon>
        <taxon>Pichiomycetes</taxon>
        <taxon>Debaryomycetaceae</taxon>
        <taxon>Diutina</taxon>
    </lineage>
</organism>
<feature type="domain" description="Indole-3-glycerol phosphate synthase" evidence="16">
    <location>
        <begin position="215"/>
        <end position="491"/>
    </location>
</feature>
<dbReference type="PANTHER" id="PTHR43418:SF4">
    <property type="entry name" value="MULTIFUNCTIONAL TRYPTOPHAN BIOSYNTHESIS PROTEIN"/>
    <property type="match status" value="1"/>
</dbReference>
<dbReference type="PRINTS" id="PR00096">
    <property type="entry name" value="GATASE"/>
</dbReference>
<dbReference type="PRINTS" id="PR00097">
    <property type="entry name" value="ANTSNTHASEII"/>
</dbReference>
<dbReference type="PRINTS" id="PR00099">
    <property type="entry name" value="CPSGATASE"/>
</dbReference>
<dbReference type="FunFam" id="3.40.50.880:FF:000031">
    <property type="entry name" value="Multifunctional tryptophan biosynthesis protein"/>
    <property type="match status" value="1"/>
</dbReference>
<dbReference type="CDD" id="cd00331">
    <property type="entry name" value="IGPS"/>
    <property type="match status" value="1"/>
</dbReference>
<dbReference type="GO" id="GO:0004049">
    <property type="term" value="F:anthranilate synthase activity"/>
    <property type="evidence" value="ECO:0007669"/>
    <property type="project" value="UniProtKB-EC"/>
</dbReference>
<dbReference type="PROSITE" id="PS51273">
    <property type="entry name" value="GATASE_TYPE_1"/>
    <property type="match status" value="1"/>
</dbReference>
<dbReference type="Gene3D" id="3.40.50.880">
    <property type="match status" value="1"/>
</dbReference>
<dbReference type="PANTHER" id="PTHR43418">
    <property type="entry name" value="MULTIFUNCTIONAL TRYPTOPHAN BIOSYNTHESIS PROTEIN-RELATED"/>
    <property type="match status" value="1"/>
</dbReference>
<keyword evidence="11" id="KW-0057">Aromatic amino acid biosynthesis</keyword>
<dbReference type="CDD" id="cd01743">
    <property type="entry name" value="GATase1_Anthranilate_Synthase"/>
    <property type="match status" value="1"/>
</dbReference>
<dbReference type="InterPro" id="IPR029062">
    <property type="entry name" value="Class_I_gatase-like"/>
</dbReference>
<dbReference type="InterPro" id="IPR017926">
    <property type="entry name" value="GATASE"/>
</dbReference>
<dbReference type="SUPFAM" id="SSF51366">
    <property type="entry name" value="Ribulose-phoshate binding barrel"/>
    <property type="match status" value="1"/>
</dbReference>
<dbReference type="NCBIfam" id="TIGR00566">
    <property type="entry name" value="trpG_papA"/>
    <property type="match status" value="1"/>
</dbReference>
<evidence type="ECO:0000259" key="16">
    <source>
        <dbReference type="Pfam" id="PF00218"/>
    </source>
</evidence>
<dbReference type="GO" id="GO:0000162">
    <property type="term" value="P:L-tryptophan biosynthetic process"/>
    <property type="evidence" value="ECO:0007669"/>
    <property type="project" value="UniProtKB-UniPathway"/>
</dbReference>
<dbReference type="EC" id="4.1.1.48" evidence="6"/>
<comment type="caution">
    <text evidence="17">The sequence shown here is derived from an EMBL/GenBank/DDBJ whole genome shotgun (WGS) entry which is preliminary data.</text>
</comment>
<evidence type="ECO:0000256" key="14">
    <source>
        <dbReference type="ARBA" id="ARBA00047683"/>
    </source>
</evidence>
<dbReference type="Gene3D" id="3.20.20.70">
    <property type="entry name" value="Aldolase class I"/>
    <property type="match status" value="1"/>
</dbReference>
<comment type="pathway">
    <text evidence="3">Amino-acid biosynthesis; L-tryptophan biosynthesis; L-tryptophan from chorismate: step 1/5.</text>
</comment>
<dbReference type="PROSITE" id="PS00614">
    <property type="entry name" value="IGPS"/>
    <property type="match status" value="1"/>
</dbReference>
<evidence type="ECO:0000256" key="13">
    <source>
        <dbReference type="ARBA" id="ARBA00023268"/>
    </source>
</evidence>
<dbReference type="Pfam" id="PF00218">
    <property type="entry name" value="IGPS"/>
    <property type="match status" value="1"/>
</dbReference>
<dbReference type="RefSeq" id="XP_034010603.1">
    <property type="nucleotide sequence ID" value="XM_034157534.1"/>
</dbReference>
<dbReference type="GO" id="GO:0005829">
    <property type="term" value="C:cytosol"/>
    <property type="evidence" value="ECO:0007669"/>
    <property type="project" value="TreeGrafter"/>
</dbReference>
<dbReference type="InterPro" id="IPR006221">
    <property type="entry name" value="TrpG/PapA_dom"/>
</dbReference>
<comment type="catalytic activity">
    <reaction evidence="1">
        <text>1-(2-carboxyphenylamino)-1-deoxy-D-ribulose 5-phosphate + H(+) = (1S,2R)-1-C-(indol-3-yl)glycerol 3-phosphate + CO2 + H2O</text>
        <dbReference type="Rhea" id="RHEA:23476"/>
        <dbReference type="ChEBI" id="CHEBI:15377"/>
        <dbReference type="ChEBI" id="CHEBI:15378"/>
        <dbReference type="ChEBI" id="CHEBI:16526"/>
        <dbReference type="ChEBI" id="CHEBI:58613"/>
        <dbReference type="ChEBI" id="CHEBI:58866"/>
        <dbReference type="EC" id="4.1.1.48"/>
    </reaction>
</comment>
<evidence type="ECO:0000256" key="5">
    <source>
        <dbReference type="ARBA" id="ARBA00012266"/>
    </source>
</evidence>
<dbReference type="SUPFAM" id="SSF52317">
    <property type="entry name" value="Class I glutamine amidotransferase-like"/>
    <property type="match status" value="1"/>
</dbReference>
<evidence type="ECO:0000256" key="10">
    <source>
        <dbReference type="ARBA" id="ARBA00022962"/>
    </source>
</evidence>
<evidence type="ECO:0000256" key="9">
    <source>
        <dbReference type="ARBA" id="ARBA00022822"/>
    </source>
</evidence>
<evidence type="ECO:0000256" key="3">
    <source>
        <dbReference type="ARBA" id="ARBA00004873"/>
    </source>
</evidence>
<dbReference type="InterPro" id="IPR013785">
    <property type="entry name" value="Aldolase_TIM"/>
</dbReference>
<proteinExistence type="predicted"/>
<name>A0A642UIX7_DIURU</name>
<evidence type="ECO:0000256" key="7">
    <source>
        <dbReference type="ARBA" id="ARBA00018819"/>
    </source>
</evidence>
<dbReference type="GO" id="GO:0004425">
    <property type="term" value="F:indole-3-glycerol-phosphate synthase activity"/>
    <property type="evidence" value="ECO:0007669"/>
    <property type="project" value="UniProtKB-EC"/>
</dbReference>
<comment type="pathway">
    <text evidence="2">Amino-acid biosynthesis; L-tryptophan biosynthesis; L-tryptophan from chorismate: step 4/5.</text>
</comment>